<keyword evidence="3" id="KW-1185">Reference proteome</keyword>
<dbReference type="InterPro" id="IPR010982">
    <property type="entry name" value="Lambda_DNA-bd_dom_sf"/>
</dbReference>
<evidence type="ECO:0000259" key="1">
    <source>
        <dbReference type="PROSITE" id="PS50943"/>
    </source>
</evidence>
<organism evidence="2 3">
    <name type="scientific">Paragemmobacter straminiformis</name>
    <dbReference type="NCBI Taxonomy" id="2045119"/>
    <lineage>
        <taxon>Bacteria</taxon>
        <taxon>Pseudomonadati</taxon>
        <taxon>Pseudomonadota</taxon>
        <taxon>Alphaproteobacteria</taxon>
        <taxon>Rhodobacterales</taxon>
        <taxon>Paracoccaceae</taxon>
        <taxon>Paragemmobacter</taxon>
    </lineage>
</organism>
<proteinExistence type="predicted"/>
<gene>
    <name evidence="2" type="ORF">H7F16_19035</name>
</gene>
<dbReference type="PROSITE" id="PS50943">
    <property type="entry name" value="HTH_CROC1"/>
    <property type="match status" value="1"/>
</dbReference>
<sequence>MTEALAHAKGDGPAIAHAPVVPREVREQAHLTQAQMAPLMGMSLSRYRKWEQGQRRISGPAASLLRLIQREPEAVRRALLL</sequence>
<name>A0A842IDN3_9RHOB</name>
<reference evidence="2 3" key="1">
    <citation type="journal article" date="2017" name="Int. J. Syst. Evol. Microbiol.">
        <title>Gemmobacter straminiformis sp. nov., isolated from an artificial fountain.</title>
        <authorList>
            <person name="Kang J.Y."/>
            <person name="Kim M.J."/>
            <person name="Chun J."/>
            <person name="Son K.P."/>
            <person name="Jahng K.Y."/>
        </authorList>
    </citation>
    <scope>NUCLEOTIDE SEQUENCE [LARGE SCALE GENOMIC DNA]</scope>
    <source>
        <strain evidence="2 3">CAM-8</strain>
    </source>
</reference>
<evidence type="ECO:0000313" key="2">
    <source>
        <dbReference type="EMBL" id="MBC2837619.1"/>
    </source>
</evidence>
<dbReference type="EMBL" id="JACLQD010000009">
    <property type="protein sequence ID" value="MBC2837619.1"/>
    <property type="molecule type" value="Genomic_DNA"/>
</dbReference>
<feature type="domain" description="HTH cro/C1-type" evidence="1">
    <location>
        <begin position="23"/>
        <end position="75"/>
    </location>
</feature>
<evidence type="ECO:0000313" key="3">
    <source>
        <dbReference type="Proteomes" id="UP000555411"/>
    </source>
</evidence>
<dbReference type="SMART" id="SM00530">
    <property type="entry name" value="HTH_XRE"/>
    <property type="match status" value="1"/>
</dbReference>
<dbReference type="SUPFAM" id="SSF47413">
    <property type="entry name" value="lambda repressor-like DNA-binding domains"/>
    <property type="match status" value="1"/>
</dbReference>
<accession>A0A842IDN3</accession>
<dbReference type="RefSeq" id="WP_185799236.1">
    <property type="nucleotide sequence ID" value="NZ_JACLQD010000009.1"/>
</dbReference>
<dbReference type="Pfam" id="PF01381">
    <property type="entry name" value="HTH_3"/>
    <property type="match status" value="1"/>
</dbReference>
<comment type="caution">
    <text evidence="2">The sequence shown here is derived from an EMBL/GenBank/DDBJ whole genome shotgun (WGS) entry which is preliminary data.</text>
</comment>
<dbReference type="AlphaFoldDB" id="A0A842IDN3"/>
<dbReference type="Proteomes" id="UP000555411">
    <property type="component" value="Unassembled WGS sequence"/>
</dbReference>
<dbReference type="InterPro" id="IPR001387">
    <property type="entry name" value="Cro/C1-type_HTH"/>
</dbReference>
<protein>
    <submittedName>
        <fullName evidence="2">Helix-turn-helix domain-containing protein</fullName>
    </submittedName>
</protein>
<dbReference type="CDD" id="cd00093">
    <property type="entry name" value="HTH_XRE"/>
    <property type="match status" value="1"/>
</dbReference>
<dbReference type="GO" id="GO:0003677">
    <property type="term" value="F:DNA binding"/>
    <property type="evidence" value="ECO:0007669"/>
    <property type="project" value="InterPro"/>
</dbReference>
<dbReference type="Gene3D" id="1.10.260.40">
    <property type="entry name" value="lambda repressor-like DNA-binding domains"/>
    <property type="match status" value="1"/>
</dbReference>